<dbReference type="Gene3D" id="3.10.110.10">
    <property type="entry name" value="Ubiquitin Conjugating Enzyme"/>
    <property type="match status" value="2"/>
</dbReference>
<dbReference type="SMART" id="SM00212">
    <property type="entry name" value="UBCc"/>
    <property type="match status" value="1"/>
</dbReference>
<feature type="region of interest" description="Disordered" evidence="3">
    <location>
        <begin position="1"/>
        <end position="24"/>
    </location>
</feature>
<gene>
    <name evidence="5" type="ORF">CPSG_09553</name>
</gene>
<feature type="region of interest" description="Disordered" evidence="3">
    <location>
        <begin position="163"/>
        <end position="193"/>
    </location>
</feature>
<dbReference type="VEuPathDB" id="FungiDB:CPSG_09553"/>
<keyword evidence="6" id="KW-1185">Reference proteome</keyword>
<dbReference type="PANTHER" id="PTHR46116">
    <property type="entry name" value="(E3-INDEPENDENT) E2 UBIQUITIN-CONJUGATING ENZYME"/>
    <property type="match status" value="1"/>
</dbReference>
<dbReference type="GO" id="GO:0016740">
    <property type="term" value="F:transferase activity"/>
    <property type="evidence" value="ECO:0007669"/>
    <property type="project" value="UniProtKB-KW"/>
</dbReference>
<dbReference type="VEuPathDB" id="FungiDB:D8B26_005927"/>
<dbReference type="InterPro" id="IPR016135">
    <property type="entry name" value="UBQ-conjugating_enzyme/RWD"/>
</dbReference>
<reference evidence="6" key="2">
    <citation type="submission" date="2010-03" db="EMBL/GenBank/DDBJ databases">
        <title>The genome sequence of Coccidioides posadasii strain Silveira.</title>
        <authorList>
            <consortium name="The Broad Institute Genome Sequencing Center for Infectious Disease"/>
            <person name="Neafsey D."/>
            <person name="Orbach M."/>
            <person name="Henn M.R."/>
            <person name="Cole G.T."/>
            <person name="Galgiani J."/>
            <person name="Gardner M.J."/>
            <person name="Kirkland T.N."/>
            <person name="Taylor J.W."/>
            <person name="Young S.K."/>
            <person name="Zeng Q."/>
            <person name="Koehrsen M."/>
            <person name="Alvarado L."/>
            <person name="Berlin A."/>
            <person name="Borenstein D."/>
            <person name="Chapman S.B."/>
            <person name="Chen Z."/>
            <person name="Engels R."/>
            <person name="Freedman E."/>
            <person name="Gellesch M."/>
            <person name="Goldberg J."/>
            <person name="Griggs A."/>
            <person name="Gujja S."/>
            <person name="Heilman E."/>
            <person name="Heiman D."/>
            <person name="Howarth C."/>
            <person name="Jen D."/>
            <person name="Larson L."/>
            <person name="Mehta T."/>
            <person name="Neiman D."/>
            <person name="Park D."/>
            <person name="Pearson M."/>
            <person name="Richards J."/>
            <person name="Roberts A."/>
            <person name="Saif S."/>
            <person name="Shea T."/>
            <person name="Shenoy N."/>
            <person name="Sisk P."/>
            <person name="Stolte C."/>
            <person name="Sykes S."/>
            <person name="Walk T."/>
            <person name="White J."/>
            <person name="Yandava C."/>
            <person name="Haas B."/>
            <person name="Nusbaum C."/>
            <person name="Birren B."/>
        </authorList>
    </citation>
    <scope>NUCLEOTIDE SEQUENCE [LARGE SCALE GENOMIC DNA]</scope>
    <source>
        <strain evidence="6">RMSCC 757 / Silveira</strain>
    </source>
</reference>
<evidence type="ECO:0000313" key="5">
    <source>
        <dbReference type="EMBL" id="EFW13900.1"/>
    </source>
</evidence>
<keyword evidence="2" id="KW-0833">Ubl conjugation pathway</keyword>
<keyword evidence="1" id="KW-0808">Transferase</keyword>
<feature type="domain" description="UBC core" evidence="4">
    <location>
        <begin position="445"/>
        <end position="611"/>
    </location>
</feature>
<sequence>MSLYRRKGRGQYDQSERASRASAQSQYYMHIPRSANASQLTGYPPDIQQSLDTVQVFAAARMAKKCHKCGSGLTDGFSARNWIRNWSQRANNRPENAATFCSATCPECGVLTCLGCGHRPRRNKQPHQINGYYVDWCCREGRMLGMWALLARYDQVELEFQASSSNSDGPGLRRRLPRRGASDTQDSRGIGYADRGNYNPWANLFHGGPGGPPSALSRPIEFHGSDSKSDRFLTVTFHVVKELTPSTANKDLSPELRGMLQLSFLIDKLAELLRNDSLEDITSRAEVYTAAFQFVKKLGAHPELVSLVQTLRHHKRQTSGLESLTLRSTAHDHGGNRVLILGETIPSVAERLRKLARQSDIILGTRESEGLTSRAGKNMLDICEEITDVYAIIAPRRNQTVNDPQTVDKYAEYHQQYCLMRDESILDQGHKFNTLASRMMYSPQGRIKRLMVELANMATSLPVGIYVKASESRPDLMRCLIMGPPDSPYGYGLFEFRFAGGKKTYSKRAAYHGMAAPLQELQRSAVIQSSTPTGKICLSLLGTWREGDAAAQWQPGKSTILSVLISIQAMIFTEDPFRNEPANTNRVGRRADREAQMTIQKIQPLTIEYGMLAWLEKQQRLNGVWGNIVKAHFKLNKEKILTNINKWAQSNPAVGRGYEWYRSGVSPVERLRRQLDSLSGFS</sequence>
<dbReference type="PROSITE" id="PS50127">
    <property type="entry name" value="UBC_2"/>
    <property type="match status" value="1"/>
</dbReference>
<dbReference type="OrthoDB" id="4205077at2759"/>
<dbReference type="PANTHER" id="PTHR46116:SF39">
    <property type="entry name" value="BACULOVIRAL IAP REPEAT-CONTAINING PROTEIN 6"/>
    <property type="match status" value="1"/>
</dbReference>
<dbReference type="Proteomes" id="UP000002497">
    <property type="component" value="Unassembled WGS sequence"/>
</dbReference>
<evidence type="ECO:0000259" key="4">
    <source>
        <dbReference type="PROSITE" id="PS50127"/>
    </source>
</evidence>
<dbReference type="OMA" id="WRNEPAY"/>
<reference evidence="6" key="1">
    <citation type="journal article" date="2010" name="Genome Res.">
        <title>Population genomic sequencing of Coccidioides fungi reveals recent hybridization and transposon control.</title>
        <authorList>
            <person name="Neafsey D.E."/>
            <person name="Barker B.M."/>
            <person name="Sharpton T.J."/>
            <person name="Stajich J.E."/>
            <person name="Park D.J."/>
            <person name="Whiston E."/>
            <person name="Hung C.-Y."/>
            <person name="McMahan C."/>
            <person name="White J."/>
            <person name="Sykes S."/>
            <person name="Heiman D."/>
            <person name="Young S."/>
            <person name="Zeng Q."/>
            <person name="Abouelleil A."/>
            <person name="Aftuck L."/>
            <person name="Bessette D."/>
            <person name="Brown A."/>
            <person name="FitzGerald M."/>
            <person name="Lui A."/>
            <person name="Macdonald J.P."/>
            <person name="Priest M."/>
            <person name="Orbach M.J."/>
            <person name="Galgiani J.N."/>
            <person name="Kirkland T.N."/>
            <person name="Cole G.T."/>
            <person name="Birren B.W."/>
            <person name="Henn M.R."/>
            <person name="Taylor J.W."/>
            <person name="Rounsley S.D."/>
        </authorList>
    </citation>
    <scope>NUCLEOTIDE SEQUENCE [LARGE SCALE GENOMIC DNA]</scope>
    <source>
        <strain evidence="6">RMSCC 757 / Silveira</strain>
    </source>
</reference>
<organism evidence="6">
    <name type="scientific">Coccidioides posadasii (strain RMSCC 757 / Silveira)</name>
    <name type="common">Valley fever fungus</name>
    <dbReference type="NCBI Taxonomy" id="443226"/>
    <lineage>
        <taxon>Eukaryota</taxon>
        <taxon>Fungi</taxon>
        <taxon>Dikarya</taxon>
        <taxon>Ascomycota</taxon>
        <taxon>Pezizomycotina</taxon>
        <taxon>Eurotiomycetes</taxon>
        <taxon>Eurotiomycetidae</taxon>
        <taxon>Onygenales</taxon>
        <taxon>Onygenaceae</taxon>
        <taxon>Coccidioides</taxon>
    </lineage>
</organism>
<evidence type="ECO:0000313" key="6">
    <source>
        <dbReference type="Proteomes" id="UP000002497"/>
    </source>
</evidence>
<dbReference type="SUPFAM" id="SSF54495">
    <property type="entry name" value="UBC-like"/>
    <property type="match status" value="1"/>
</dbReference>
<name>E9DIA4_COCPS</name>
<dbReference type="eggNOG" id="KOG0895">
    <property type="taxonomic scope" value="Eukaryota"/>
</dbReference>
<dbReference type="EMBL" id="GL636510">
    <property type="protein sequence ID" value="EFW13900.1"/>
    <property type="molecule type" value="Genomic_DNA"/>
</dbReference>
<dbReference type="AlphaFoldDB" id="E9DIA4"/>
<dbReference type="InterPro" id="IPR000608">
    <property type="entry name" value="UBC"/>
</dbReference>
<dbReference type="STRING" id="443226.E9DIA4"/>
<evidence type="ECO:0000256" key="3">
    <source>
        <dbReference type="SAM" id="MobiDB-lite"/>
    </source>
</evidence>
<dbReference type="HOGENOM" id="CLU_027204_0_0_1"/>
<proteinExistence type="predicted"/>
<evidence type="ECO:0000256" key="1">
    <source>
        <dbReference type="ARBA" id="ARBA00022679"/>
    </source>
</evidence>
<evidence type="ECO:0000256" key="2">
    <source>
        <dbReference type="ARBA" id="ARBA00022786"/>
    </source>
</evidence>
<protein>
    <recommendedName>
        <fullName evidence="4">UBC core domain-containing protein</fullName>
    </recommendedName>
</protein>
<dbReference type="Pfam" id="PF00179">
    <property type="entry name" value="UQ_con"/>
    <property type="match status" value="1"/>
</dbReference>
<accession>E9DIA4</accession>